<dbReference type="InterPro" id="IPR025443">
    <property type="entry name" value="DUF4307"/>
</dbReference>
<dbReference type="Pfam" id="PF14155">
    <property type="entry name" value="DUF4307"/>
    <property type="match status" value="1"/>
</dbReference>
<dbReference type="EMBL" id="JBHSXS010000001">
    <property type="protein sequence ID" value="MFC6878258.1"/>
    <property type="molecule type" value="Genomic_DNA"/>
</dbReference>
<proteinExistence type="predicted"/>
<reference evidence="3" key="1">
    <citation type="journal article" date="2019" name="Int. J. Syst. Evol. Microbiol.">
        <title>The Global Catalogue of Microorganisms (GCM) 10K type strain sequencing project: providing services to taxonomists for standard genome sequencing and annotation.</title>
        <authorList>
            <consortium name="The Broad Institute Genomics Platform"/>
            <consortium name="The Broad Institute Genome Sequencing Center for Infectious Disease"/>
            <person name="Wu L."/>
            <person name="Ma J."/>
        </authorList>
    </citation>
    <scope>NUCLEOTIDE SEQUENCE [LARGE SCALE GENOMIC DNA]</scope>
    <source>
        <strain evidence="3">JCM 3369</strain>
    </source>
</reference>
<keyword evidence="1" id="KW-0812">Transmembrane</keyword>
<sequence length="127" mass="13382">MATSVPAPPITEKRRGRLGYIVIGLVAAVCAGGFAFVFAHVGQTPGIAAQTIAYEVLNDTSVKVSYSVAKAGDDTVRCTVDAYDTDLVVLAQHDVTLPAGSSKMSRTDTLQTPKRATGARVRDCRKV</sequence>
<keyword evidence="1" id="KW-1133">Transmembrane helix</keyword>
<feature type="transmembrane region" description="Helical" evidence="1">
    <location>
        <begin position="20"/>
        <end position="41"/>
    </location>
</feature>
<keyword evidence="3" id="KW-1185">Reference proteome</keyword>
<protein>
    <submittedName>
        <fullName evidence="2">DUF4307 domain-containing protein</fullName>
    </submittedName>
</protein>
<accession>A0ABW2CBD6</accession>
<evidence type="ECO:0000256" key="1">
    <source>
        <dbReference type="SAM" id="Phobius"/>
    </source>
</evidence>
<comment type="caution">
    <text evidence="2">The sequence shown here is derived from an EMBL/GenBank/DDBJ whole genome shotgun (WGS) entry which is preliminary data.</text>
</comment>
<keyword evidence="1" id="KW-0472">Membrane</keyword>
<dbReference type="RefSeq" id="WP_160820096.1">
    <property type="nucleotide sequence ID" value="NZ_JBHSXE010000001.1"/>
</dbReference>
<gene>
    <name evidence="2" type="ORF">ACFQKB_00620</name>
</gene>
<name>A0ABW2CBD6_9ACTN</name>
<evidence type="ECO:0000313" key="3">
    <source>
        <dbReference type="Proteomes" id="UP001596380"/>
    </source>
</evidence>
<evidence type="ECO:0000313" key="2">
    <source>
        <dbReference type="EMBL" id="MFC6878258.1"/>
    </source>
</evidence>
<organism evidence="2 3">
    <name type="scientific">Actinomadura yumaensis</name>
    <dbReference type="NCBI Taxonomy" id="111807"/>
    <lineage>
        <taxon>Bacteria</taxon>
        <taxon>Bacillati</taxon>
        <taxon>Actinomycetota</taxon>
        <taxon>Actinomycetes</taxon>
        <taxon>Streptosporangiales</taxon>
        <taxon>Thermomonosporaceae</taxon>
        <taxon>Actinomadura</taxon>
    </lineage>
</organism>
<dbReference type="Proteomes" id="UP001596380">
    <property type="component" value="Unassembled WGS sequence"/>
</dbReference>